<dbReference type="InterPro" id="IPR004179">
    <property type="entry name" value="Sec63-dom"/>
</dbReference>
<evidence type="ECO:0000256" key="7">
    <source>
        <dbReference type="ARBA" id="ARBA00023186"/>
    </source>
</evidence>
<dbReference type="GO" id="GO:0043138">
    <property type="term" value="F:3'-5' DNA helicase activity"/>
    <property type="evidence" value="ECO:0007669"/>
    <property type="project" value="TreeGrafter"/>
</dbReference>
<evidence type="ECO:0000256" key="3">
    <source>
        <dbReference type="ARBA" id="ARBA00022692"/>
    </source>
</evidence>
<dbReference type="InterPro" id="IPR036388">
    <property type="entry name" value="WH-like_DNA-bd_sf"/>
</dbReference>
<dbReference type="GO" id="GO:0016020">
    <property type="term" value="C:membrane"/>
    <property type="evidence" value="ECO:0007669"/>
    <property type="project" value="UniProtKB-SubCell"/>
</dbReference>
<dbReference type="SMART" id="SM00973">
    <property type="entry name" value="Sec63"/>
    <property type="match status" value="1"/>
</dbReference>
<protein>
    <recommendedName>
        <fullName evidence="9">SEC63 domain-containing protein</fullName>
    </recommendedName>
</protein>
<dbReference type="InterPro" id="IPR014756">
    <property type="entry name" value="Ig_E-set"/>
</dbReference>
<evidence type="ECO:0000256" key="5">
    <source>
        <dbReference type="ARBA" id="ARBA00022989"/>
    </source>
</evidence>
<feature type="domain" description="SEC63" evidence="9">
    <location>
        <begin position="102"/>
        <end position="437"/>
    </location>
</feature>
<evidence type="ECO:0000256" key="1">
    <source>
        <dbReference type="ARBA" id="ARBA00004141"/>
    </source>
</evidence>
<evidence type="ECO:0000256" key="2">
    <source>
        <dbReference type="ARBA" id="ARBA00004240"/>
    </source>
</evidence>
<dbReference type="AlphaFoldDB" id="A0A7J5XTV8"/>
<evidence type="ECO:0000313" key="11">
    <source>
        <dbReference type="Proteomes" id="UP000518266"/>
    </source>
</evidence>
<dbReference type="FunFam" id="1.10.3380.10:FF:000002">
    <property type="entry name" value="Activating signal cointegrator 1 complex subunit 3"/>
    <property type="match status" value="1"/>
</dbReference>
<dbReference type="Gene3D" id="1.10.3380.10">
    <property type="entry name" value="Sec63 N-terminal domain-like domain"/>
    <property type="match status" value="1"/>
</dbReference>
<gene>
    <name evidence="10" type="ORF">F7725_019028</name>
</gene>
<dbReference type="SUPFAM" id="SSF158702">
    <property type="entry name" value="Sec63 N-terminal domain-like"/>
    <property type="match status" value="1"/>
</dbReference>
<keyword evidence="7" id="KW-0143">Chaperone</keyword>
<accession>A0A7J5XTV8</accession>
<keyword evidence="3" id="KW-0812">Transmembrane</keyword>
<dbReference type="PANTHER" id="PTHR24075">
    <property type="entry name" value="SEC63 DOMAIN-CONTAINING"/>
    <property type="match status" value="1"/>
</dbReference>
<dbReference type="GO" id="GO:0005783">
    <property type="term" value="C:endoplasmic reticulum"/>
    <property type="evidence" value="ECO:0007669"/>
    <property type="project" value="UniProtKB-SubCell"/>
</dbReference>
<reference evidence="10 11" key="1">
    <citation type="submission" date="2020-03" db="EMBL/GenBank/DDBJ databases">
        <title>Dissostichus mawsoni Genome sequencing and assembly.</title>
        <authorList>
            <person name="Park H."/>
        </authorList>
    </citation>
    <scope>NUCLEOTIDE SEQUENCE [LARGE SCALE GENOMIC DNA]</scope>
    <source>
        <strain evidence="10">DM0001</strain>
        <tissue evidence="10">Muscle</tissue>
    </source>
</reference>
<evidence type="ECO:0000313" key="10">
    <source>
        <dbReference type="EMBL" id="KAF3840311.1"/>
    </source>
</evidence>
<evidence type="ECO:0000256" key="8">
    <source>
        <dbReference type="SAM" id="MobiDB-lite"/>
    </source>
</evidence>
<feature type="compositionally biased region" description="Gly residues" evidence="8">
    <location>
        <begin position="309"/>
        <end position="323"/>
    </location>
</feature>
<dbReference type="Pfam" id="PF02889">
    <property type="entry name" value="Sec63"/>
    <property type="match status" value="1"/>
</dbReference>
<proteinExistence type="predicted"/>
<organism evidence="10 11">
    <name type="scientific">Dissostichus mawsoni</name>
    <name type="common">Antarctic cod</name>
    <dbReference type="NCBI Taxonomy" id="36200"/>
    <lineage>
        <taxon>Eukaryota</taxon>
        <taxon>Metazoa</taxon>
        <taxon>Chordata</taxon>
        <taxon>Craniata</taxon>
        <taxon>Vertebrata</taxon>
        <taxon>Euteleostomi</taxon>
        <taxon>Actinopterygii</taxon>
        <taxon>Neopterygii</taxon>
        <taxon>Teleostei</taxon>
        <taxon>Neoteleostei</taxon>
        <taxon>Acanthomorphata</taxon>
        <taxon>Eupercaria</taxon>
        <taxon>Perciformes</taxon>
        <taxon>Notothenioidei</taxon>
        <taxon>Nototheniidae</taxon>
        <taxon>Dissostichus</taxon>
    </lineage>
</organism>
<dbReference type="Gene3D" id="2.60.40.150">
    <property type="entry name" value="C2 domain"/>
    <property type="match status" value="1"/>
</dbReference>
<evidence type="ECO:0000256" key="4">
    <source>
        <dbReference type="ARBA" id="ARBA00022824"/>
    </source>
</evidence>
<keyword evidence="5" id="KW-1133">Transmembrane helix</keyword>
<keyword evidence="11" id="KW-1185">Reference proteome</keyword>
<dbReference type="GO" id="GO:0007399">
    <property type="term" value="P:nervous system development"/>
    <property type="evidence" value="ECO:0007669"/>
    <property type="project" value="UniProtKB-ARBA"/>
</dbReference>
<dbReference type="GO" id="GO:0005634">
    <property type="term" value="C:nucleus"/>
    <property type="evidence" value="ECO:0007669"/>
    <property type="project" value="TreeGrafter"/>
</dbReference>
<dbReference type="GO" id="GO:0003723">
    <property type="term" value="F:RNA binding"/>
    <property type="evidence" value="ECO:0007669"/>
    <property type="project" value="TreeGrafter"/>
</dbReference>
<feature type="region of interest" description="Disordered" evidence="8">
    <location>
        <begin position="302"/>
        <end position="326"/>
    </location>
</feature>
<dbReference type="PANTHER" id="PTHR24075:SF6">
    <property type="entry name" value="ACTIVATING SIGNAL COINTEGRATOR 1 COMPLEX SUBUNIT 3"/>
    <property type="match status" value="1"/>
</dbReference>
<evidence type="ECO:0000259" key="9">
    <source>
        <dbReference type="SMART" id="SM00973"/>
    </source>
</evidence>
<dbReference type="InterPro" id="IPR035892">
    <property type="entry name" value="C2_domain_sf"/>
</dbReference>
<dbReference type="Proteomes" id="UP000518266">
    <property type="component" value="Unassembled WGS sequence"/>
</dbReference>
<name>A0A7J5XTV8_DISMA</name>
<dbReference type="OrthoDB" id="5575at2759"/>
<keyword evidence="6" id="KW-0472">Membrane</keyword>
<dbReference type="Gene3D" id="1.10.10.10">
    <property type="entry name" value="Winged helix-like DNA-binding domain superfamily/Winged helix DNA-binding domain"/>
    <property type="match status" value="1"/>
</dbReference>
<sequence length="454" mass="50532">MLFKTKHTCTFSTCSLNLLRGVPCSLTHTIPEHSSLLVFARLSSHIYIQSLTEASQYDRTNTEDVSHESINKFLSNLVEKSLRDLECSYCLEIKEDDQTIEPLTYGRISSYYYLKHQTIRTFKERLRAELPLHELLSVLTDAEEFSELPVRHNEDQLNSQLAQQLPLKVNPHSYDSAHTKTHLLLQAHFSHAQLPCSDYNTDTKTAMLDVAANEGWLVAALSICNLVQMVVQGRWLHDSPLLTLPHVEQQHLYLKWANKKGRSSGGGSSGQIEGLPELIAACNGKESVFAAIVGQELQSSQIAQPPPGAGGGAECEGLVGGEPGATERRLPAAGAQRGGEGGWLQVHADQEYVLQRKQDSKAQAPRFPKLKDEGWFLVVGEVDRRELLAVKRIGYVRQRTAVSVAFYTPEKTGKCIYTLYLMSDCYLGLDQQYDIHLNVTPASISAQVNTEVTQ</sequence>
<dbReference type="FunFam" id="2.60.40.150:FF:000113">
    <property type="entry name" value="activating signal cointegrator 1 complex subunit 3"/>
    <property type="match status" value="1"/>
</dbReference>
<dbReference type="EMBL" id="JAAKFY010000021">
    <property type="protein sequence ID" value="KAF3840311.1"/>
    <property type="molecule type" value="Genomic_DNA"/>
</dbReference>
<comment type="subcellular location">
    <subcellularLocation>
        <location evidence="2">Endoplasmic reticulum</location>
    </subcellularLocation>
    <subcellularLocation>
        <location evidence="1">Membrane</location>
        <topology evidence="1">Multi-pass membrane protein</topology>
    </subcellularLocation>
</comment>
<evidence type="ECO:0000256" key="6">
    <source>
        <dbReference type="ARBA" id="ARBA00023136"/>
    </source>
</evidence>
<dbReference type="SUPFAM" id="SSF81296">
    <property type="entry name" value="E set domains"/>
    <property type="match status" value="1"/>
</dbReference>
<keyword evidence="4" id="KW-0256">Endoplasmic reticulum</keyword>
<comment type="caution">
    <text evidence="10">The sequence shown here is derived from an EMBL/GenBank/DDBJ whole genome shotgun (WGS) entry which is preliminary data.</text>
</comment>